<keyword evidence="1" id="KW-0175">Coiled coil</keyword>
<feature type="compositionally biased region" description="Basic and acidic residues" evidence="2">
    <location>
        <begin position="187"/>
        <end position="197"/>
    </location>
</feature>
<feature type="compositionally biased region" description="Low complexity" evidence="2">
    <location>
        <begin position="444"/>
        <end position="485"/>
    </location>
</feature>
<evidence type="ECO:0000313" key="5">
    <source>
        <dbReference type="Proteomes" id="UP000268350"/>
    </source>
</evidence>
<feature type="coiled-coil region" evidence="1">
    <location>
        <begin position="107"/>
        <end position="134"/>
    </location>
</feature>
<feature type="compositionally biased region" description="Basic and acidic residues" evidence="2">
    <location>
        <begin position="826"/>
        <end position="845"/>
    </location>
</feature>
<gene>
    <name evidence="4" type="ORF">DGUA_6G018647</name>
</gene>
<dbReference type="EMBL" id="OUUW01000016">
    <property type="protein sequence ID" value="SPP88857.1"/>
    <property type="molecule type" value="Genomic_DNA"/>
</dbReference>
<evidence type="ECO:0000256" key="2">
    <source>
        <dbReference type="SAM" id="MobiDB-lite"/>
    </source>
</evidence>
<evidence type="ECO:0000256" key="3">
    <source>
        <dbReference type="SAM" id="SignalP"/>
    </source>
</evidence>
<feature type="compositionally biased region" description="Low complexity" evidence="2">
    <location>
        <begin position="864"/>
        <end position="882"/>
    </location>
</feature>
<sequence length="896" mass="93918">MLLKICILGLGLAMLVTYHPAAAAAAAAEPQPLTPSESQRAEETVASVPFETSHKHPEAHSEDGFHTAHRISVRATDAADYSMNLLPTKERPELNPVLSALINEDVMKSIEAKRAIEEEELAEVRREIEEAALAELAQRTTEAPVPQLTTLPSATKKIDNLDDEVVVDPHDDFVNQNFPLEGAGSENSKKSRIEIKKGPNGQDYEYEYVYYYDEDEDAAAPSKPTVVEAAGDPETRGKTRYTNIERSTPASPSENSLQSGKAKGRSSSSSASVVSEPAEDIELERLPVNTRFPSRGKNIDVPPTPALDSLETAAERKKISVKRPSLELVDSETFNTDEKQQKGSRNGDNELKPVIAVEQEQAAAAAKERELKKQEEQQAQGELAGITDEAEQTTPSMEKAALDLYAILTNENLNNEQTTSDDGALEDATTLSPDTASTDEDDGSLTTLQEELSSTSSTTTSTTSTTTTEAPTTTTTTTTTTATPSLYGGRRSGLNGLAGRNRFKLREGGAAAGATSTTSTTETPATEATKTGRNRFSRPSIGGRSRPGARTTASPESSSAAASAAGAEEEVVAVKEVKPVSSGFARGRPRNRFNLRGSTTSSTTERSAEEAADGSASPDAVSSTTARSTLRGRPGLGLRGRSRTTTTKAPAGEGSTADEATNSEEGKAAAAPAAAPAEGVRPSRFNLHRAGGNRLLPRGKLGRAGVSTEAPKAEAPEDSAADSTSHHNDVKGATVEATEGAEKTEGGDAAGAAAGPVSGFNRLKNRPRLNALHKTDAAKPKAAAGAAPSPAAVAPRKINPLLAKRRLHLGGAAAAAATSTTELPTEEEHASSDGDSAEHTGKEESNAGSDESGSDGAAKDQDTTEAAETTTKQQARGLGLLGQRRRLPLRKPGTIL</sequence>
<feature type="signal peptide" evidence="3">
    <location>
        <begin position="1"/>
        <end position="23"/>
    </location>
</feature>
<organism evidence="4 5">
    <name type="scientific">Drosophila guanche</name>
    <name type="common">Fruit fly</name>
    <dbReference type="NCBI Taxonomy" id="7266"/>
    <lineage>
        <taxon>Eukaryota</taxon>
        <taxon>Metazoa</taxon>
        <taxon>Ecdysozoa</taxon>
        <taxon>Arthropoda</taxon>
        <taxon>Hexapoda</taxon>
        <taxon>Insecta</taxon>
        <taxon>Pterygota</taxon>
        <taxon>Neoptera</taxon>
        <taxon>Endopterygota</taxon>
        <taxon>Diptera</taxon>
        <taxon>Brachycera</taxon>
        <taxon>Muscomorpha</taxon>
        <taxon>Ephydroidea</taxon>
        <taxon>Drosophilidae</taxon>
        <taxon>Drosophila</taxon>
        <taxon>Sophophora</taxon>
    </lineage>
</organism>
<dbReference type="OMA" id="GFHTAHR"/>
<feature type="region of interest" description="Disordered" evidence="2">
    <location>
        <begin position="29"/>
        <end position="64"/>
    </location>
</feature>
<dbReference type="Proteomes" id="UP000268350">
    <property type="component" value="Unassembled WGS sequence"/>
</dbReference>
<feature type="region of interest" description="Disordered" evidence="2">
    <location>
        <begin position="219"/>
        <end position="398"/>
    </location>
</feature>
<feature type="compositionally biased region" description="Low complexity" evidence="2">
    <location>
        <begin position="780"/>
        <end position="795"/>
    </location>
</feature>
<feature type="compositionally biased region" description="Basic and acidic residues" evidence="2">
    <location>
        <begin position="336"/>
        <end position="351"/>
    </location>
</feature>
<evidence type="ECO:0000256" key="1">
    <source>
        <dbReference type="SAM" id="Coils"/>
    </source>
</evidence>
<feature type="region of interest" description="Disordered" evidence="2">
    <location>
        <begin position="811"/>
        <end position="896"/>
    </location>
</feature>
<feature type="region of interest" description="Disordered" evidence="2">
    <location>
        <begin position="174"/>
        <end position="198"/>
    </location>
</feature>
<dbReference type="STRING" id="7266.A0A3B0K3Q0"/>
<evidence type="ECO:0000313" key="4">
    <source>
        <dbReference type="EMBL" id="SPP88857.1"/>
    </source>
</evidence>
<protein>
    <submittedName>
        <fullName evidence="4">Uncharacterized protein</fullName>
    </submittedName>
</protein>
<feature type="chain" id="PRO_5017283877" evidence="3">
    <location>
        <begin position="24"/>
        <end position="896"/>
    </location>
</feature>
<feature type="compositionally biased region" description="Low complexity" evidence="2">
    <location>
        <begin position="668"/>
        <end position="677"/>
    </location>
</feature>
<feature type="compositionally biased region" description="Low complexity" evidence="2">
    <location>
        <begin position="259"/>
        <end position="275"/>
    </location>
</feature>
<feature type="compositionally biased region" description="Low complexity" evidence="2">
    <location>
        <begin position="553"/>
        <end position="566"/>
    </location>
</feature>
<feature type="compositionally biased region" description="Basic and acidic residues" evidence="2">
    <location>
        <begin position="366"/>
        <end position="376"/>
    </location>
</feature>
<accession>A0A3B0K3Q0</accession>
<keyword evidence="3" id="KW-0732">Signal</keyword>
<feature type="compositionally biased region" description="Low complexity" evidence="2">
    <location>
        <begin position="812"/>
        <end position="823"/>
    </location>
</feature>
<dbReference type="OrthoDB" id="8192055at2759"/>
<keyword evidence="5" id="KW-1185">Reference proteome</keyword>
<proteinExistence type="predicted"/>
<feature type="compositionally biased region" description="Low complexity" evidence="2">
    <location>
        <begin position="508"/>
        <end position="531"/>
    </location>
</feature>
<feature type="compositionally biased region" description="Polar residues" evidence="2">
    <location>
        <begin position="240"/>
        <end position="258"/>
    </location>
</feature>
<feature type="region of interest" description="Disordered" evidence="2">
    <location>
        <begin position="413"/>
        <end position="795"/>
    </location>
</feature>
<name>A0A3B0K3Q0_DROGU</name>
<reference evidence="5" key="1">
    <citation type="submission" date="2018-01" db="EMBL/GenBank/DDBJ databases">
        <authorList>
            <person name="Alioto T."/>
            <person name="Alioto T."/>
        </authorList>
    </citation>
    <scope>NUCLEOTIDE SEQUENCE [LARGE SCALE GENOMIC DNA]</scope>
</reference>
<feature type="compositionally biased region" description="Basic and acidic residues" evidence="2">
    <location>
        <begin position="52"/>
        <end position="64"/>
    </location>
</feature>
<dbReference type="AlphaFoldDB" id="A0A3B0K3Q0"/>